<gene>
    <name evidence="5" type="primary">rhaR_12</name>
    <name evidence="5" type="ORF">PAESOLCIP111_00430</name>
</gene>
<evidence type="ECO:0000313" key="5">
    <source>
        <dbReference type="EMBL" id="CAG7600822.1"/>
    </source>
</evidence>
<dbReference type="Proteomes" id="UP000693672">
    <property type="component" value="Unassembled WGS sequence"/>
</dbReference>
<evidence type="ECO:0000256" key="2">
    <source>
        <dbReference type="ARBA" id="ARBA00023125"/>
    </source>
</evidence>
<dbReference type="EMBL" id="CAJVAS010000001">
    <property type="protein sequence ID" value="CAG7600822.1"/>
    <property type="molecule type" value="Genomic_DNA"/>
</dbReference>
<dbReference type="Pfam" id="PF12833">
    <property type="entry name" value="HTH_18"/>
    <property type="match status" value="1"/>
</dbReference>
<dbReference type="InterPro" id="IPR018062">
    <property type="entry name" value="HTH_AraC-typ_CS"/>
</dbReference>
<evidence type="ECO:0000256" key="1">
    <source>
        <dbReference type="ARBA" id="ARBA00023015"/>
    </source>
</evidence>
<name>A0A916NUW2_9BACL</name>
<feature type="domain" description="HTH araC/xylS-type" evidence="4">
    <location>
        <begin position="196"/>
        <end position="294"/>
    </location>
</feature>
<keyword evidence="2" id="KW-0238">DNA-binding</keyword>
<dbReference type="AlphaFoldDB" id="A0A916NUW2"/>
<dbReference type="SMART" id="SM00342">
    <property type="entry name" value="HTH_ARAC"/>
    <property type="match status" value="1"/>
</dbReference>
<dbReference type="PROSITE" id="PS01124">
    <property type="entry name" value="HTH_ARAC_FAMILY_2"/>
    <property type="match status" value="1"/>
</dbReference>
<keyword evidence="3" id="KW-0804">Transcription</keyword>
<reference evidence="5" key="1">
    <citation type="submission" date="2021-06" db="EMBL/GenBank/DDBJ databases">
        <authorList>
            <person name="Criscuolo A."/>
        </authorList>
    </citation>
    <scope>NUCLEOTIDE SEQUENCE</scope>
    <source>
        <strain evidence="5">CIP111600</strain>
    </source>
</reference>
<accession>A0A916NUW2</accession>
<dbReference type="InterPro" id="IPR050204">
    <property type="entry name" value="AraC_XylS_family_regulators"/>
</dbReference>
<evidence type="ECO:0000256" key="3">
    <source>
        <dbReference type="ARBA" id="ARBA00023163"/>
    </source>
</evidence>
<proteinExistence type="predicted"/>
<dbReference type="GO" id="GO:0043565">
    <property type="term" value="F:sequence-specific DNA binding"/>
    <property type="evidence" value="ECO:0007669"/>
    <property type="project" value="InterPro"/>
</dbReference>
<comment type="caution">
    <text evidence="5">The sequence shown here is derived from an EMBL/GenBank/DDBJ whole genome shotgun (WGS) entry which is preliminary data.</text>
</comment>
<evidence type="ECO:0000259" key="4">
    <source>
        <dbReference type="PROSITE" id="PS01124"/>
    </source>
</evidence>
<sequence>MAVLSRIQFVEDFMMRMAWVNDNVLQADTEFPRARYAKTILWVIVHGKRMIEVGGALFEVQAGDLVVIPPQTQRAVLKSDPGMGTFHYYSVGCDIKIGSLHFTQLYNIPVRTPIQDAEAFQEIAVRSERLSAEAKSILQLLQAAGKPKMIVSKVNMKESAALLALNASSQAWFALFFQLLQPSLQDKPREIDPRISELCAYMQQHLRQKLTMPDLAKVAFLSESHLRLLFRKTMGMAPMEYLKQLRLQRAKDLLVNSSCSLEEVADLTGFAALNQFSRIFSSQEGISASSYRKRYTGGIQG</sequence>
<keyword evidence="1" id="KW-0805">Transcription regulation</keyword>
<dbReference type="PROSITE" id="PS00041">
    <property type="entry name" value="HTH_ARAC_FAMILY_1"/>
    <property type="match status" value="1"/>
</dbReference>
<keyword evidence="6" id="KW-1185">Reference proteome</keyword>
<dbReference type="PANTHER" id="PTHR46796">
    <property type="entry name" value="HTH-TYPE TRANSCRIPTIONAL ACTIVATOR RHAS-RELATED"/>
    <property type="match status" value="1"/>
</dbReference>
<dbReference type="GO" id="GO:0003700">
    <property type="term" value="F:DNA-binding transcription factor activity"/>
    <property type="evidence" value="ECO:0007669"/>
    <property type="project" value="InterPro"/>
</dbReference>
<organism evidence="5 6">
    <name type="scientific">Paenibacillus solanacearum</name>
    <dbReference type="NCBI Taxonomy" id="2048548"/>
    <lineage>
        <taxon>Bacteria</taxon>
        <taxon>Bacillati</taxon>
        <taxon>Bacillota</taxon>
        <taxon>Bacilli</taxon>
        <taxon>Bacillales</taxon>
        <taxon>Paenibacillaceae</taxon>
        <taxon>Paenibacillus</taxon>
    </lineage>
</organism>
<evidence type="ECO:0000313" key="6">
    <source>
        <dbReference type="Proteomes" id="UP000693672"/>
    </source>
</evidence>
<dbReference type="InterPro" id="IPR018060">
    <property type="entry name" value="HTH_AraC"/>
</dbReference>
<protein>
    <submittedName>
        <fullName evidence="5">HTH-type transcriptional activator RhaR</fullName>
    </submittedName>
</protein>